<dbReference type="KEGG" id="max:MMALV_13280"/>
<proteinExistence type="predicted"/>
<keyword evidence="2" id="KW-1185">Reference proteome</keyword>
<evidence type="ECO:0000313" key="1">
    <source>
        <dbReference type="EMBL" id="AGI86057.1"/>
    </source>
</evidence>
<protein>
    <submittedName>
        <fullName evidence="1">Uncharacterized protein</fullName>
    </submittedName>
</protein>
<dbReference type="EMBL" id="CP004049">
    <property type="protein sequence ID" value="AGI86057.1"/>
    <property type="molecule type" value="Genomic_DNA"/>
</dbReference>
<name>M9SKR7_METAX</name>
<organism evidence="1 2">
    <name type="scientific">Methanomethylophilus alvi (strain Mx1201)</name>
    <dbReference type="NCBI Taxonomy" id="1236689"/>
    <lineage>
        <taxon>Archaea</taxon>
        <taxon>Methanobacteriati</taxon>
        <taxon>Thermoplasmatota</taxon>
        <taxon>Thermoplasmata</taxon>
        <taxon>Methanomassiliicoccales</taxon>
        <taxon>Methanomethylophilaceae</taxon>
        <taxon>Methanomethylophilus</taxon>
    </lineage>
</organism>
<dbReference type="HOGENOM" id="CLU_3338254_0_0_2"/>
<gene>
    <name evidence="1" type="ORF">MMALV_13280</name>
</gene>
<dbReference type="Proteomes" id="UP000012672">
    <property type="component" value="Chromosome"/>
</dbReference>
<evidence type="ECO:0000313" key="2">
    <source>
        <dbReference type="Proteomes" id="UP000012672"/>
    </source>
</evidence>
<accession>M9SKR7</accession>
<dbReference type="STRING" id="1236689.MMALV_13280"/>
<reference evidence="1 2" key="1">
    <citation type="journal article" date="2012" name="J. Bacteriol.">
        <title>Genome sequence of 'Candidatus Methanomethylophilus alvus' Mx1201, a methanogenic archaeon from the human gut belonging to a seventh order of methanogens.</title>
        <authorList>
            <person name="Borrel G."/>
            <person name="Harris H.M."/>
            <person name="Tottey W."/>
            <person name="Mihajlovski A."/>
            <person name="Parisot N."/>
            <person name="Peyretaillade E."/>
            <person name="Peyret P."/>
            <person name="Gribaldo S."/>
            <person name="O'Toole P.W."/>
            <person name="Brugere J.F."/>
        </authorList>
    </citation>
    <scope>NUCLEOTIDE SEQUENCE [LARGE SCALE GENOMIC DNA]</scope>
    <source>
        <strain evidence="1 2">Mx1201</strain>
    </source>
</reference>
<dbReference type="InParanoid" id="M9SKR7"/>
<sequence length="37" mass="4371">MLERCPCEGIIKIPNMFGWVPPYIRFVPLFYIIIIMG</sequence>
<dbReference type="AlphaFoldDB" id="M9SKR7"/>